<dbReference type="InterPro" id="IPR001965">
    <property type="entry name" value="Znf_PHD"/>
</dbReference>
<keyword evidence="2 4" id="KW-0863">Zinc-finger</keyword>
<reference evidence="7 8" key="1">
    <citation type="submission" date="2017-09" db="EMBL/GenBank/DDBJ databases">
        <title>WGS assembly of Aquilegia coerulea Goldsmith.</title>
        <authorList>
            <person name="Hodges S."/>
            <person name="Kramer E."/>
            <person name="Nordborg M."/>
            <person name="Tomkins J."/>
            <person name="Borevitz J."/>
            <person name="Derieg N."/>
            <person name="Yan J."/>
            <person name="Mihaltcheva S."/>
            <person name="Hayes R.D."/>
            <person name="Rokhsar D."/>
        </authorList>
    </citation>
    <scope>NUCLEOTIDE SEQUENCE [LARGE SCALE GENOMIC DNA]</scope>
    <source>
        <strain evidence="8">cv. Goldsmith</strain>
    </source>
</reference>
<evidence type="ECO:0000259" key="6">
    <source>
        <dbReference type="PROSITE" id="PS50089"/>
    </source>
</evidence>
<dbReference type="Proteomes" id="UP000230069">
    <property type="component" value="Unassembled WGS sequence"/>
</dbReference>
<keyword evidence="3" id="KW-0862">Zinc</keyword>
<evidence type="ECO:0000313" key="7">
    <source>
        <dbReference type="EMBL" id="PIA41906.1"/>
    </source>
</evidence>
<sequence>MLCKLLSEIFQGVKFESLSDFKVINERIRDGFYDHSPQLFSEDIQQLWSKLQNIGLEMVSLAKGLSDMSRRLYHERNFFAFILPQVGGGSVNGACLDGRHEEINQVHPGNMNCSGLDATKPYPSLEADRRSQPGQAVSEKNLTCMCCKRKTDERISIVCDHCEKIYHVFCVGISVNKDIATTWYCKNCFGCGLESPHENCVVCERLKIPCTKTHVGGDKMDALTDAALRSVDEKSNCLVKPDVVQQASKSTVSNSCKLCRDQFVDSLYRECQHSLCRNKFHIRCLSELELQSVGPRWYCPSCLCRVCLADQDDEEIVLCDGCDKAYHIYCMEPPLDYIPKGKWFCNVCSTRIQRIHKGKSRQKKGSVGEVSTAVGSASLPSSAKRVYQNNEKGSMDVLLSAMDKLKE</sequence>
<feature type="domain" description="RING-type" evidence="6">
    <location>
        <begin position="256"/>
        <end position="302"/>
    </location>
</feature>
<evidence type="ECO:0000256" key="3">
    <source>
        <dbReference type="ARBA" id="ARBA00022833"/>
    </source>
</evidence>
<dbReference type="PROSITE" id="PS50016">
    <property type="entry name" value="ZF_PHD_2"/>
    <property type="match status" value="2"/>
</dbReference>
<evidence type="ECO:0000313" key="8">
    <source>
        <dbReference type="Proteomes" id="UP000230069"/>
    </source>
</evidence>
<dbReference type="AlphaFoldDB" id="A0A2G5DEH0"/>
<proteinExistence type="predicted"/>
<dbReference type="OrthoDB" id="1903104at2759"/>
<dbReference type="PANTHER" id="PTHR47162">
    <property type="entry name" value="OS02G0192300 PROTEIN"/>
    <property type="match status" value="1"/>
</dbReference>
<dbReference type="SUPFAM" id="SSF57903">
    <property type="entry name" value="FYVE/PHD zinc finger"/>
    <property type="match status" value="3"/>
</dbReference>
<keyword evidence="8" id="KW-1185">Reference proteome</keyword>
<feature type="domain" description="PHD-type" evidence="5">
    <location>
        <begin position="301"/>
        <end position="351"/>
    </location>
</feature>
<dbReference type="STRING" id="218851.A0A2G5DEH0"/>
<protein>
    <recommendedName>
        <fullName evidence="9">PHD-type domain-containing protein</fullName>
    </recommendedName>
</protein>
<dbReference type="PROSITE" id="PS50089">
    <property type="entry name" value="ZF_RING_2"/>
    <property type="match status" value="1"/>
</dbReference>
<dbReference type="InterPro" id="IPR001841">
    <property type="entry name" value="Znf_RING"/>
</dbReference>
<accession>A0A2G5DEH0</accession>
<dbReference type="EMBL" id="KZ305038">
    <property type="protein sequence ID" value="PIA41906.1"/>
    <property type="molecule type" value="Genomic_DNA"/>
</dbReference>
<gene>
    <name evidence="7" type="ORF">AQUCO_02100026v1</name>
</gene>
<dbReference type="SMART" id="SM00249">
    <property type="entry name" value="PHD"/>
    <property type="match status" value="3"/>
</dbReference>
<dbReference type="PANTHER" id="PTHR47162:SF9">
    <property type="entry name" value="PHD FINGER PROTEIN EHD3-LIKE"/>
    <property type="match status" value="1"/>
</dbReference>
<dbReference type="Gene3D" id="3.30.40.10">
    <property type="entry name" value="Zinc/RING finger domain, C3HC4 (zinc finger)"/>
    <property type="match status" value="2"/>
</dbReference>
<dbReference type="Pfam" id="PF00628">
    <property type="entry name" value="PHD"/>
    <property type="match status" value="2"/>
</dbReference>
<evidence type="ECO:0000256" key="4">
    <source>
        <dbReference type="PROSITE-ProRule" id="PRU00175"/>
    </source>
</evidence>
<organism evidence="7 8">
    <name type="scientific">Aquilegia coerulea</name>
    <name type="common">Rocky mountain columbine</name>
    <dbReference type="NCBI Taxonomy" id="218851"/>
    <lineage>
        <taxon>Eukaryota</taxon>
        <taxon>Viridiplantae</taxon>
        <taxon>Streptophyta</taxon>
        <taxon>Embryophyta</taxon>
        <taxon>Tracheophyta</taxon>
        <taxon>Spermatophyta</taxon>
        <taxon>Magnoliopsida</taxon>
        <taxon>Ranunculales</taxon>
        <taxon>Ranunculaceae</taxon>
        <taxon>Thalictroideae</taxon>
        <taxon>Aquilegia</taxon>
    </lineage>
</organism>
<keyword evidence="1" id="KW-0479">Metal-binding</keyword>
<dbReference type="GO" id="GO:0008270">
    <property type="term" value="F:zinc ion binding"/>
    <property type="evidence" value="ECO:0007669"/>
    <property type="project" value="UniProtKB-KW"/>
</dbReference>
<dbReference type="PROSITE" id="PS01359">
    <property type="entry name" value="ZF_PHD_1"/>
    <property type="match status" value="1"/>
</dbReference>
<dbReference type="InterPro" id="IPR013083">
    <property type="entry name" value="Znf_RING/FYVE/PHD"/>
</dbReference>
<feature type="domain" description="PHD-type" evidence="5">
    <location>
        <begin position="141"/>
        <end position="191"/>
    </location>
</feature>
<dbReference type="InParanoid" id="A0A2G5DEH0"/>
<evidence type="ECO:0000256" key="2">
    <source>
        <dbReference type="ARBA" id="ARBA00022771"/>
    </source>
</evidence>
<evidence type="ECO:0008006" key="9">
    <source>
        <dbReference type="Google" id="ProtNLM"/>
    </source>
</evidence>
<evidence type="ECO:0000259" key="5">
    <source>
        <dbReference type="PROSITE" id="PS50016"/>
    </source>
</evidence>
<dbReference type="InterPro" id="IPR019786">
    <property type="entry name" value="Zinc_finger_PHD-type_CS"/>
</dbReference>
<name>A0A2G5DEH0_AQUCA</name>
<dbReference type="InterPro" id="IPR011011">
    <property type="entry name" value="Znf_FYVE_PHD"/>
</dbReference>
<evidence type="ECO:0000256" key="1">
    <source>
        <dbReference type="ARBA" id="ARBA00022723"/>
    </source>
</evidence>
<dbReference type="InterPro" id="IPR019787">
    <property type="entry name" value="Znf_PHD-finger"/>
</dbReference>